<feature type="region of interest" description="Disordered" evidence="1">
    <location>
        <begin position="896"/>
        <end position="931"/>
    </location>
</feature>
<feature type="region of interest" description="Disordered" evidence="1">
    <location>
        <begin position="1"/>
        <end position="33"/>
    </location>
</feature>
<dbReference type="InterPro" id="IPR046496">
    <property type="entry name" value="DUF6589"/>
</dbReference>
<proteinExistence type="predicted"/>
<dbReference type="EMBL" id="AJIL01000018">
    <property type="protein sequence ID" value="KNF03241.1"/>
    <property type="molecule type" value="Genomic_DNA"/>
</dbReference>
<feature type="compositionally biased region" description="Basic and acidic residues" evidence="1">
    <location>
        <begin position="919"/>
        <end position="931"/>
    </location>
</feature>
<feature type="domain" description="DUF6589" evidence="2">
    <location>
        <begin position="425"/>
        <end position="810"/>
    </location>
</feature>
<name>A0A0L0VVE5_9BASI</name>
<dbReference type="AlphaFoldDB" id="A0A0L0VVE5"/>
<evidence type="ECO:0000256" key="1">
    <source>
        <dbReference type="SAM" id="MobiDB-lite"/>
    </source>
</evidence>
<accession>A0A0L0VVE5</accession>
<dbReference type="STRING" id="1165861.A0A0L0VVE5"/>
<gene>
    <name evidence="3" type="ORF">PSTG_03505</name>
</gene>
<organism evidence="3 4">
    <name type="scientific">Puccinia striiformis f. sp. tritici PST-78</name>
    <dbReference type="NCBI Taxonomy" id="1165861"/>
    <lineage>
        <taxon>Eukaryota</taxon>
        <taxon>Fungi</taxon>
        <taxon>Dikarya</taxon>
        <taxon>Basidiomycota</taxon>
        <taxon>Pucciniomycotina</taxon>
        <taxon>Pucciniomycetes</taxon>
        <taxon>Pucciniales</taxon>
        <taxon>Pucciniaceae</taxon>
        <taxon>Puccinia</taxon>
    </lineage>
</organism>
<evidence type="ECO:0000259" key="2">
    <source>
        <dbReference type="Pfam" id="PF20231"/>
    </source>
</evidence>
<feature type="region of interest" description="Disordered" evidence="1">
    <location>
        <begin position="176"/>
        <end position="240"/>
    </location>
</feature>
<evidence type="ECO:0000313" key="4">
    <source>
        <dbReference type="Proteomes" id="UP000054564"/>
    </source>
</evidence>
<reference evidence="4" key="1">
    <citation type="submission" date="2014-03" db="EMBL/GenBank/DDBJ databases">
        <title>The Genome Sequence of Puccinia striiformis f. sp. tritici PST-78.</title>
        <authorList>
            <consortium name="The Broad Institute Genome Sequencing Platform"/>
            <person name="Cuomo C."/>
            <person name="Hulbert S."/>
            <person name="Chen X."/>
            <person name="Walker B."/>
            <person name="Young S.K."/>
            <person name="Zeng Q."/>
            <person name="Gargeya S."/>
            <person name="Fitzgerald M."/>
            <person name="Haas B."/>
            <person name="Abouelleil A."/>
            <person name="Alvarado L."/>
            <person name="Arachchi H.M."/>
            <person name="Berlin A.M."/>
            <person name="Chapman S.B."/>
            <person name="Goldberg J."/>
            <person name="Griggs A."/>
            <person name="Gujja S."/>
            <person name="Hansen M."/>
            <person name="Howarth C."/>
            <person name="Imamovic A."/>
            <person name="Larimer J."/>
            <person name="McCowan C."/>
            <person name="Montmayeur A."/>
            <person name="Murphy C."/>
            <person name="Neiman D."/>
            <person name="Pearson M."/>
            <person name="Priest M."/>
            <person name="Roberts A."/>
            <person name="Saif S."/>
            <person name="Shea T."/>
            <person name="Sisk P."/>
            <person name="Sykes S."/>
            <person name="Wortman J."/>
            <person name="Nusbaum C."/>
            <person name="Birren B."/>
        </authorList>
    </citation>
    <scope>NUCLEOTIDE SEQUENCE [LARGE SCALE GENOMIC DNA]</scope>
    <source>
        <strain evidence="4">race PST-78</strain>
    </source>
</reference>
<sequence length="931" mass="105412">MEPMPEGSIDVDDSQPLNLAASKPLNNPSLPQSDLDKVKHICEELTRVGMTLKEFIMGLLTKSDSDLKYRYRTWSTYYGWTSTVELVEAIGRKFDRSQKSADRWAQFILAEAINISRRQSPPRGAYPFGAWQSACTVLPEFFSEAAKQERTTRLTTMDTPFLYKFLLGTMDSDFQAEDLSPTSDELDTSFAPDGTAPSSTVDEAETRLLATLPGQLPPQSESGRLPGATPVSREPVPGSLDASMADYEGFAYTSGIDLTEGKQARYRQISAVVCSMVTFARNRRHNGMQLTNAIQFDACGISETVNQHLHYIGLTSSRKTAVQALRSLSRANQAAVVEESAVTKPFAPLLCIDNLDMEERIQMSSVGNQTRMFHGTWGYLHIPSEALWCTLNPDELSLEAYHAALKNVSKMEIDPGLFLPLGWPQDNYEQVYKSQIAQVMLKYVATPSDRKKTIPLDPLSVEPISHEAPNIRMLKLMEESDNSAEGIGQVMESLQRQSGLEPEEFFGRLQLIEGDLGTSQIFNAIRTLRMPSEHCDHSYVNVNFSLGASHTLWNIAHTMLSYHFGNSDKMDDFGVWRYLDALGIQPEKVIQKKDFTKMIVHMEQVHEATLWQCLRTVMNIENNVVEEQLPVIPTEQWNDIIHKCYNRFCSPDALTNAHSDPRLNNLLVRMQDFSTVIEANRAMKAGDVGRLINIWKMWTFMTQSLPGLTHYSAYLPRLVLLITQILPPSLGKLIRHTLLVSPSGRPGHFVAKDFFLENYNYWLKHFYTRGGMGTQIERLKTLYSSNIPLLRSMFHSLRQDSGAKHVPQSHKSLLKMRALERFAQMAQTNDILHVQKKKKRAGTEIKAIPNTYLEGIKQLQDEISRKPQELGRFTMHMPFYDDQDRLPLIDEEDEMGVFSSDDAESTLNFTNDNLSSNSSEHDDHHDIQMDD</sequence>
<comment type="caution">
    <text evidence="3">The sequence shown here is derived from an EMBL/GenBank/DDBJ whole genome shotgun (WGS) entry which is preliminary data.</text>
</comment>
<protein>
    <recommendedName>
        <fullName evidence="2">DUF6589 domain-containing protein</fullName>
    </recommendedName>
</protein>
<keyword evidence="4" id="KW-1185">Reference proteome</keyword>
<dbReference type="Pfam" id="PF20231">
    <property type="entry name" value="DUF6589"/>
    <property type="match status" value="1"/>
</dbReference>
<evidence type="ECO:0000313" key="3">
    <source>
        <dbReference type="EMBL" id="KNF03241.1"/>
    </source>
</evidence>
<dbReference type="Proteomes" id="UP000054564">
    <property type="component" value="Unassembled WGS sequence"/>
</dbReference>